<feature type="compositionally biased region" description="Basic and acidic residues" evidence="1">
    <location>
        <begin position="16"/>
        <end position="25"/>
    </location>
</feature>
<proteinExistence type="predicted"/>
<protein>
    <submittedName>
        <fullName evidence="2">Uncharacterized protein</fullName>
    </submittedName>
</protein>
<accession>A0A4C1ZTF0</accession>
<dbReference type="AlphaFoldDB" id="A0A4C1ZTF0"/>
<dbReference type="Proteomes" id="UP000299102">
    <property type="component" value="Unassembled WGS sequence"/>
</dbReference>
<comment type="caution">
    <text evidence="2">The sequence shown here is derived from an EMBL/GenBank/DDBJ whole genome shotgun (WGS) entry which is preliminary data.</text>
</comment>
<evidence type="ECO:0000313" key="3">
    <source>
        <dbReference type="Proteomes" id="UP000299102"/>
    </source>
</evidence>
<feature type="region of interest" description="Disordered" evidence="1">
    <location>
        <begin position="1"/>
        <end position="50"/>
    </location>
</feature>
<name>A0A4C1ZTF0_EUMVA</name>
<evidence type="ECO:0000313" key="2">
    <source>
        <dbReference type="EMBL" id="GBP89915.1"/>
    </source>
</evidence>
<evidence type="ECO:0000256" key="1">
    <source>
        <dbReference type="SAM" id="MobiDB-lite"/>
    </source>
</evidence>
<keyword evidence="3" id="KW-1185">Reference proteome</keyword>
<dbReference type="EMBL" id="BGZK01002044">
    <property type="protein sequence ID" value="GBP89915.1"/>
    <property type="molecule type" value="Genomic_DNA"/>
</dbReference>
<sequence length="106" mass="11876">MVKWKGAPRTRGGAELGERTRRDDACSVDGRATDTRSYASSRRSGRGQPARGWRFTRNYIAVTTAFRVSLRMTFQTKIGIKIPFSALTLKQLFMCAATQRANDARS</sequence>
<reference evidence="2 3" key="1">
    <citation type="journal article" date="2019" name="Commun. Biol.">
        <title>The bagworm genome reveals a unique fibroin gene that provides high tensile strength.</title>
        <authorList>
            <person name="Kono N."/>
            <person name="Nakamura H."/>
            <person name="Ohtoshi R."/>
            <person name="Tomita M."/>
            <person name="Numata K."/>
            <person name="Arakawa K."/>
        </authorList>
    </citation>
    <scope>NUCLEOTIDE SEQUENCE [LARGE SCALE GENOMIC DNA]</scope>
</reference>
<gene>
    <name evidence="2" type="ORF">EVAR_63578_1</name>
</gene>
<organism evidence="2 3">
    <name type="scientific">Eumeta variegata</name>
    <name type="common">Bagworm moth</name>
    <name type="synonym">Eumeta japonica</name>
    <dbReference type="NCBI Taxonomy" id="151549"/>
    <lineage>
        <taxon>Eukaryota</taxon>
        <taxon>Metazoa</taxon>
        <taxon>Ecdysozoa</taxon>
        <taxon>Arthropoda</taxon>
        <taxon>Hexapoda</taxon>
        <taxon>Insecta</taxon>
        <taxon>Pterygota</taxon>
        <taxon>Neoptera</taxon>
        <taxon>Endopterygota</taxon>
        <taxon>Lepidoptera</taxon>
        <taxon>Glossata</taxon>
        <taxon>Ditrysia</taxon>
        <taxon>Tineoidea</taxon>
        <taxon>Psychidae</taxon>
        <taxon>Oiketicinae</taxon>
        <taxon>Eumeta</taxon>
    </lineage>
</organism>